<evidence type="ECO:0000256" key="2">
    <source>
        <dbReference type="RuleBase" id="RU003616"/>
    </source>
</evidence>
<feature type="domain" description="SHSP" evidence="3">
    <location>
        <begin position="1"/>
        <end position="104"/>
    </location>
</feature>
<dbReference type="InterPro" id="IPR002068">
    <property type="entry name" value="A-crystallin/Hsp20_dom"/>
</dbReference>
<organism evidence="4 5">
    <name type="scientific">Papaver atlanticum</name>
    <dbReference type="NCBI Taxonomy" id="357466"/>
    <lineage>
        <taxon>Eukaryota</taxon>
        <taxon>Viridiplantae</taxon>
        <taxon>Streptophyta</taxon>
        <taxon>Embryophyta</taxon>
        <taxon>Tracheophyta</taxon>
        <taxon>Spermatophyta</taxon>
        <taxon>Magnoliopsida</taxon>
        <taxon>Ranunculales</taxon>
        <taxon>Papaveraceae</taxon>
        <taxon>Papaveroideae</taxon>
        <taxon>Papaver</taxon>
    </lineage>
</organism>
<dbReference type="InterPro" id="IPR008978">
    <property type="entry name" value="HSP20-like_chaperone"/>
</dbReference>
<comment type="similarity">
    <text evidence="1 2">Belongs to the small heat shock protein (HSP20) family.</text>
</comment>
<proteinExistence type="inferred from homology"/>
<evidence type="ECO:0000313" key="5">
    <source>
        <dbReference type="Proteomes" id="UP001202328"/>
    </source>
</evidence>
<dbReference type="SUPFAM" id="SSF49764">
    <property type="entry name" value="HSP20-like chaperones"/>
    <property type="match status" value="1"/>
</dbReference>
<evidence type="ECO:0000256" key="1">
    <source>
        <dbReference type="PROSITE-ProRule" id="PRU00285"/>
    </source>
</evidence>
<evidence type="ECO:0000313" key="4">
    <source>
        <dbReference type="EMBL" id="KAI3955836.1"/>
    </source>
</evidence>
<dbReference type="Gene3D" id="2.60.40.790">
    <property type="match status" value="1"/>
</dbReference>
<accession>A0AAD4XU83</accession>
<reference evidence="4" key="1">
    <citation type="submission" date="2022-04" db="EMBL/GenBank/DDBJ databases">
        <title>A functionally conserved STORR gene fusion in Papaver species that diverged 16.8 million years ago.</title>
        <authorList>
            <person name="Catania T."/>
        </authorList>
    </citation>
    <scope>NUCLEOTIDE SEQUENCE</scope>
    <source>
        <strain evidence="4">S-188037</strain>
    </source>
</reference>
<dbReference type="Pfam" id="PF00011">
    <property type="entry name" value="HSP20"/>
    <property type="match status" value="1"/>
</dbReference>
<dbReference type="PROSITE" id="PS01031">
    <property type="entry name" value="SHSP"/>
    <property type="match status" value="1"/>
</dbReference>
<dbReference type="EMBL" id="JAJJMB010001716">
    <property type="protein sequence ID" value="KAI3955836.1"/>
    <property type="molecule type" value="Genomic_DNA"/>
</dbReference>
<dbReference type="CDD" id="cd06464">
    <property type="entry name" value="ACD_sHsps-like"/>
    <property type="match status" value="1"/>
</dbReference>
<name>A0AAD4XU83_9MAGN</name>
<gene>
    <name evidence="4" type="ORF">MKW98_006196</name>
</gene>
<dbReference type="AlphaFoldDB" id="A0AAD4XU83"/>
<sequence>MPTAPMEMVSSYVFLVDLNGKGMSNDEIKVKVDGDKTLVISYLSSVYGPVAVSFFWQTKRFDLPKYVNLDAISAISYKETLLVTIDKVNRVMTERTIKVTKVEI</sequence>
<keyword evidence="5" id="KW-1185">Reference proteome</keyword>
<protein>
    <recommendedName>
        <fullName evidence="3">SHSP domain-containing protein</fullName>
    </recommendedName>
</protein>
<evidence type="ECO:0000259" key="3">
    <source>
        <dbReference type="PROSITE" id="PS01031"/>
    </source>
</evidence>
<comment type="caution">
    <text evidence="4">The sequence shown here is derived from an EMBL/GenBank/DDBJ whole genome shotgun (WGS) entry which is preliminary data.</text>
</comment>
<dbReference type="Proteomes" id="UP001202328">
    <property type="component" value="Unassembled WGS sequence"/>
</dbReference>